<name>W1P3X3_AMBTC</name>
<dbReference type="EMBL" id="KI394195">
    <property type="protein sequence ID" value="ERN04577.1"/>
    <property type="molecule type" value="Genomic_DNA"/>
</dbReference>
<organism evidence="1 2">
    <name type="scientific">Amborella trichopoda</name>
    <dbReference type="NCBI Taxonomy" id="13333"/>
    <lineage>
        <taxon>Eukaryota</taxon>
        <taxon>Viridiplantae</taxon>
        <taxon>Streptophyta</taxon>
        <taxon>Embryophyta</taxon>
        <taxon>Tracheophyta</taxon>
        <taxon>Spermatophyta</taxon>
        <taxon>Magnoliopsida</taxon>
        <taxon>Amborellales</taxon>
        <taxon>Amborellaceae</taxon>
        <taxon>Amborella</taxon>
    </lineage>
</organism>
<protein>
    <submittedName>
        <fullName evidence="1">Uncharacterized protein</fullName>
    </submittedName>
</protein>
<accession>W1P3X3</accession>
<dbReference type="Gramene" id="ERN04577">
    <property type="protein sequence ID" value="ERN04577"/>
    <property type="gene ID" value="AMTR_s00075p00081050"/>
</dbReference>
<dbReference type="HOGENOM" id="CLU_2378844_0_0_1"/>
<dbReference type="Proteomes" id="UP000017836">
    <property type="component" value="Unassembled WGS sequence"/>
</dbReference>
<gene>
    <name evidence="1" type="ORF">AMTR_s00075p00081050</name>
</gene>
<keyword evidence="2" id="KW-1185">Reference proteome</keyword>
<dbReference type="AlphaFoldDB" id="W1P3X3"/>
<feature type="non-terminal residue" evidence="1">
    <location>
        <position position="95"/>
    </location>
</feature>
<reference evidence="2" key="1">
    <citation type="journal article" date="2013" name="Science">
        <title>The Amborella genome and the evolution of flowering plants.</title>
        <authorList>
            <consortium name="Amborella Genome Project"/>
        </authorList>
    </citation>
    <scope>NUCLEOTIDE SEQUENCE [LARGE SCALE GENOMIC DNA]</scope>
</reference>
<evidence type="ECO:0000313" key="2">
    <source>
        <dbReference type="Proteomes" id="UP000017836"/>
    </source>
</evidence>
<proteinExistence type="predicted"/>
<sequence>MGALPNGDAKMTDNVVVDGATMFDGDGMLDGDVVGMADDVVMHGTEVEPPDIIDVSESNVAELESKEAMGNAKAIILKRRELVHIVNVAMPKFHK</sequence>
<evidence type="ECO:0000313" key="1">
    <source>
        <dbReference type="EMBL" id="ERN04577.1"/>
    </source>
</evidence>